<protein>
    <recommendedName>
        <fullName evidence="1">Cyanophage baseplate Pam3 plug gp18 domain-containing protein</fullName>
    </recommendedName>
</protein>
<proteinExistence type="predicted"/>
<dbReference type="RefSeq" id="WP_087651731.1">
    <property type="nucleotide sequence ID" value="NZ_CP021509.1"/>
</dbReference>
<dbReference type="OrthoDB" id="6444802at2"/>
<dbReference type="AlphaFoldDB" id="A0A1Y0Y6R0"/>
<organism evidence="2 3">
    <name type="scientific">Acetobacter pasteurianus subsp. pasteurianus</name>
    <dbReference type="NCBI Taxonomy" id="481145"/>
    <lineage>
        <taxon>Bacteria</taxon>
        <taxon>Pseudomonadati</taxon>
        <taxon>Pseudomonadota</taxon>
        <taxon>Alphaproteobacteria</taxon>
        <taxon>Acetobacterales</taxon>
        <taxon>Acetobacteraceae</taxon>
        <taxon>Acetobacter</taxon>
    </lineage>
</organism>
<name>A0A1Y0Y6R0_ACEPA</name>
<dbReference type="EMBL" id="CP021509">
    <property type="protein sequence ID" value="ARW47866.1"/>
    <property type="molecule type" value="Genomic_DNA"/>
</dbReference>
<gene>
    <name evidence="2" type="ORF">S1001342_01540</name>
</gene>
<reference evidence="2 3" key="1">
    <citation type="submission" date="2017-05" db="EMBL/GenBank/DDBJ databases">
        <title>Genome sequence of Acetobacter pasteurianus subsp. pasteurianus strain SRCM101342.</title>
        <authorList>
            <person name="Cho S.H."/>
        </authorList>
    </citation>
    <scope>NUCLEOTIDE SEQUENCE [LARGE SCALE GENOMIC DNA]</scope>
    <source>
        <strain evidence="2 3">SRCM101342</strain>
    </source>
</reference>
<accession>A0A1Y0Y6R0</accession>
<dbReference type="Pfam" id="PF22479">
    <property type="entry name" value="Pam3_gp18"/>
    <property type="match status" value="1"/>
</dbReference>
<evidence type="ECO:0000313" key="2">
    <source>
        <dbReference type="EMBL" id="ARW47866.1"/>
    </source>
</evidence>
<evidence type="ECO:0000313" key="3">
    <source>
        <dbReference type="Proteomes" id="UP000196205"/>
    </source>
</evidence>
<dbReference type="Proteomes" id="UP000196205">
    <property type="component" value="Chromosome"/>
</dbReference>
<feature type="domain" description="Cyanophage baseplate Pam3 plug gp18" evidence="1">
    <location>
        <begin position="5"/>
        <end position="97"/>
    </location>
</feature>
<dbReference type="InterPro" id="IPR054252">
    <property type="entry name" value="Pam3_gp18"/>
</dbReference>
<evidence type="ECO:0000259" key="1">
    <source>
        <dbReference type="Pfam" id="PF22479"/>
    </source>
</evidence>
<sequence>MSSAYTIPLNAVAFQKVQTPLSGQTIRFDIQQRSTGLYANIWLNGTMKVAGVLCQDRTWLVREAYFGFPGDFTFVDTQGTSDPEYSALGTRYLLIYQEGQNV</sequence>